<dbReference type="InterPro" id="IPR017540">
    <property type="entry name" value="Exosortase-1"/>
</dbReference>
<accession>A0A193LEY5</accession>
<feature type="transmembrane region" description="Helical" evidence="8">
    <location>
        <begin position="152"/>
        <end position="173"/>
    </location>
</feature>
<evidence type="ECO:0000256" key="2">
    <source>
        <dbReference type="ARBA" id="ARBA00022475"/>
    </source>
</evidence>
<keyword evidence="5" id="KW-0378">Hydrolase</keyword>
<sequence length="513" mass="56436">MAASEQRTDTAYGSASWPTPWAVLLAVFAVSVLALWPTWLSLHGFWLESSRYSHGYLIVAIIAYMVYRLRPQFAGAQASPSLLGLAALAVLLSVWSIANLGSIQAIHQILLPAILWLACLSVLGWRLAGILVMPIGYLYLAVPIWESGNFVLQFLTVHAVEFALAVVGIPAFISGNFVSLPAGTFEIASGCSGLHYLIISFAIATLYAWLYVKRVRTSILLVGLVVFIALLTNWVRVFLVIVAGHVTDMQHYLVTEDHYTFGWILYGIAMLPLLWVSRRMDWQTPDDSDTEFTTAPPRRTSAAALGMFACVVGLLLASSAVIYAKMPSLDDVAAELRLPGDRNGWVRDDAAADWQPLYTGNSGEVLASYIRGEQLVSVYANVYLAQSQGRELIGYENRMEGQEGSWRSVESGVLELGFGEDGSRPFRKLRLVARNGAQRVMYFRYNVGGRFFTSDLQAKLYYGLAVFAGRPEAGIEIVSTDCLDDCSDAQDVVQEWLNSYATGHQLVVGSNNE</sequence>
<dbReference type="EMBL" id="CP016268">
    <property type="protein sequence ID" value="ANO50944.1"/>
    <property type="molecule type" value="Genomic_DNA"/>
</dbReference>
<dbReference type="InterPro" id="IPR026392">
    <property type="entry name" value="Exo/Archaeosortase_dom"/>
</dbReference>
<evidence type="ECO:0000256" key="8">
    <source>
        <dbReference type="SAM" id="Phobius"/>
    </source>
</evidence>
<evidence type="ECO:0000313" key="11">
    <source>
        <dbReference type="Proteomes" id="UP000092695"/>
    </source>
</evidence>
<keyword evidence="7 8" id="KW-0472">Membrane</keyword>
<dbReference type="NCBIfam" id="TIGR03109">
    <property type="entry name" value="exosort_XrtA"/>
    <property type="match status" value="1"/>
</dbReference>
<feature type="transmembrane region" description="Helical" evidence="8">
    <location>
        <begin position="81"/>
        <end position="101"/>
    </location>
</feature>
<evidence type="ECO:0000259" key="9">
    <source>
        <dbReference type="Pfam" id="PF11984"/>
    </source>
</evidence>
<comment type="subcellular location">
    <subcellularLocation>
        <location evidence="1">Cell membrane</location>
        <topology evidence="1">Multi-pass membrane protein</topology>
    </subcellularLocation>
</comment>
<dbReference type="NCBIfam" id="TIGR04178">
    <property type="entry name" value="exo_archaeo"/>
    <property type="match status" value="1"/>
</dbReference>
<dbReference type="GO" id="GO:0005886">
    <property type="term" value="C:plasma membrane"/>
    <property type="evidence" value="ECO:0007669"/>
    <property type="project" value="UniProtKB-SubCell"/>
</dbReference>
<keyword evidence="4 8" id="KW-0812">Transmembrane</keyword>
<dbReference type="STRING" id="1548547.BA177_06745"/>
<feature type="transmembrane region" description="Helical" evidence="8">
    <location>
        <begin position="21"/>
        <end position="40"/>
    </location>
</feature>
<feature type="transmembrane region" description="Helical" evidence="8">
    <location>
        <begin position="219"/>
        <end position="246"/>
    </location>
</feature>
<feature type="domain" description="Methanolan biosynthesis EpsI" evidence="9">
    <location>
        <begin position="310"/>
        <end position="499"/>
    </location>
</feature>
<feature type="transmembrane region" description="Helical" evidence="8">
    <location>
        <begin position="52"/>
        <end position="69"/>
    </location>
</feature>
<evidence type="ECO:0000313" key="10">
    <source>
        <dbReference type="EMBL" id="ANO50944.1"/>
    </source>
</evidence>
<organism evidence="10 11">
    <name type="scientific">Woeseia oceani</name>
    <dbReference type="NCBI Taxonomy" id="1548547"/>
    <lineage>
        <taxon>Bacteria</taxon>
        <taxon>Pseudomonadati</taxon>
        <taxon>Pseudomonadota</taxon>
        <taxon>Gammaproteobacteria</taxon>
        <taxon>Woeseiales</taxon>
        <taxon>Woeseiaceae</taxon>
        <taxon>Woeseia</taxon>
    </lineage>
</organism>
<protein>
    <submittedName>
        <fullName evidence="10">EpsI family protein</fullName>
    </submittedName>
</protein>
<keyword evidence="3" id="KW-0645">Protease</keyword>
<dbReference type="Proteomes" id="UP000092695">
    <property type="component" value="Chromosome"/>
</dbReference>
<evidence type="ECO:0000256" key="4">
    <source>
        <dbReference type="ARBA" id="ARBA00022692"/>
    </source>
</evidence>
<feature type="transmembrane region" description="Helical" evidence="8">
    <location>
        <begin position="193"/>
        <end position="212"/>
    </location>
</feature>
<dbReference type="GO" id="GO:0006508">
    <property type="term" value="P:proteolysis"/>
    <property type="evidence" value="ECO:0007669"/>
    <property type="project" value="UniProtKB-KW"/>
</dbReference>
<dbReference type="GO" id="GO:0008233">
    <property type="term" value="F:peptidase activity"/>
    <property type="evidence" value="ECO:0007669"/>
    <property type="project" value="UniProtKB-KW"/>
</dbReference>
<evidence type="ECO:0000256" key="7">
    <source>
        <dbReference type="ARBA" id="ARBA00023136"/>
    </source>
</evidence>
<dbReference type="Pfam" id="PF09721">
    <property type="entry name" value="Exosortase_EpsH"/>
    <property type="match status" value="1"/>
</dbReference>
<dbReference type="NCBIfam" id="TIGR02914">
    <property type="entry name" value="EpsI_fam"/>
    <property type="match status" value="1"/>
</dbReference>
<feature type="transmembrane region" description="Helical" evidence="8">
    <location>
        <begin position="258"/>
        <end position="276"/>
    </location>
</feature>
<evidence type="ECO:0000256" key="5">
    <source>
        <dbReference type="ARBA" id="ARBA00022801"/>
    </source>
</evidence>
<gene>
    <name evidence="10" type="ORF">BA177_06745</name>
</gene>
<dbReference type="KEGG" id="woc:BA177_06745"/>
<feature type="transmembrane region" description="Helical" evidence="8">
    <location>
        <begin position="302"/>
        <end position="324"/>
    </location>
</feature>
<dbReference type="Pfam" id="PF11984">
    <property type="entry name" value="DUF3485"/>
    <property type="match status" value="1"/>
</dbReference>
<evidence type="ECO:0000256" key="3">
    <source>
        <dbReference type="ARBA" id="ARBA00022670"/>
    </source>
</evidence>
<reference evidence="10 11" key="1">
    <citation type="submission" date="2016-06" db="EMBL/GenBank/DDBJ databases">
        <title>Complete genome sequence of a deep-branching marine Gamma Proteobacterium Woeseia oceani type strain XK5.</title>
        <authorList>
            <person name="Mu D."/>
            <person name="Du Z."/>
        </authorList>
    </citation>
    <scope>NUCLEOTIDE SEQUENCE [LARGE SCALE GENOMIC DNA]</scope>
    <source>
        <strain evidence="10 11">XK5</strain>
    </source>
</reference>
<dbReference type="InterPro" id="IPR019127">
    <property type="entry name" value="Exosortase"/>
</dbReference>
<proteinExistence type="predicted"/>
<keyword evidence="6 8" id="KW-1133">Transmembrane helix</keyword>
<dbReference type="InterPro" id="IPR013426">
    <property type="entry name" value="EpsH-like"/>
</dbReference>
<name>A0A193LEY5_9GAMM</name>
<keyword evidence="11" id="KW-1185">Reference proteome</keyword>
<keyword evidence="2" id="KW-1003">Cell membrane</keyword>
<evidence type="ECO:0000256" key="6">
    <source>
        <dbReference type="ARBA" id="ARBA00022989"/>
    </source>
</evidence>
<feature type="transmembrane region" description="Helical" evidence="8">
    <location>
        <begin position="113"/>
        <end position="140"/>
    </location>
</feature>
<dbReference type="NCBIfam" id="TIGR02602">
    <property type="entry name" value="8TM_EpsH"/>
    <property type="match status" value="1"/>
</dbReference>
<dbReference type="InterPro" id="IPR014263">
    <property type="entry name" value="Methanolan_biosynth_EpsI"/>
</dbReference>
<dbReference type="AlphaFoldDB" id="A0A193LEY5"/>
<evidence type="ECO:0000256" key="1">
    <source>
        <dbReference type="ARBA" id="ARBA00004651"/>
    </source>
</evidence>